<evidence type="ECO:0000313" key="2">
    <source>
        <dbReference type="Proteomes" id="UP000271889"/>
    </source>
</evidence>
<organism evidence="1 2">
    <name type="scientific">Cylicostephanus goldi</name>
    <name type="common">Nematode worm</name>
    <dbReference type="NCBI Taxonomy" id="71465"/>
    <lineage>
        <taxon>Eukaryota</taxon>
        <taxon>Metazoa</taxon>
        <taxon>Ecdysozoa</taxon>
        <taxon>Nematoda</taxon>
        <taxon>Chromadorea</taxon>
        <taxon>Rhabditida</taxon>
        <taxon>Rhabditina</taxon>
        <taxon>Rhabditomorpha</taxon>
        <taxon>Strongyloidea</taxon>
        <taxon>Strongylidae</taxon>
        <taxon>Cylicostephanus</taxon>
    </lineage>
</organism>
<sequence length="46" mass="5497">MKLNVTESVDRIVLNVRNITFFDKDCELKLEERVIIKPTLLLQNFF</sequence>
<gene>
    <name evidence="1" type="ORF">CGOC_LOCUS10165</name>
</gene>
<keyword evidence="2" id="KW-1185">Reference proteome</keyword>
<evidence type="ECO:0000313" key="1">
    <source>
        <dbReference type="EMBL" id="VDN25648.1"/>
    </source>
</evidence>
<reference evidence="1 2" key="1">
    <citation type="submission" date="2018-11" db="EMBL/GenBank/DDBJ databases">
        <authorList>
            <consortium name="Pathogen Informatics"/>
        </authorList>
    </citation>
    <scope>NUCLEOTIDE SEQUENCE [LARGE SCALE GENOMIC DNA]</scope>
</reference>
<protein>
    <submittedName>
        <fullName evidence="1">Uncharacterized protein</fullName>
    </submittedName>
</protein>
<dbReference type="EMBL" id="UYRV01109988">
    <property type="protein sequence ID" value="VDN25648.1"/>
    <property type="molecule type" value="Genomic_DNA"/>
</dbReference>
<accession>A0A3P7MSX0</accession>
<dbReference type="Proteomes" id="UP000271889">
    <property type="component" value="Unassembled WGS sequence"/>
</dbReference>
<proteinExistence type="predicted"/>
<dbReference type="AlphaFoldDB" id="A0A3P7MSX0"/>
<name>A0A3P7MSX0_CYLGO</name>